<organism evidence="2">
    <name type="scientific">Sesamum radiatum</name>
    <name type="common">Black benniseed</name>
    <dbReference type="NCBI Taxonomy" id="300843"/>
    <lineage>
        <taxon>Eukaryota</taxon>
        <taxon>Viridiplantae</taxon>
        <taxon>Streptophyta</taxon>
        <taxon>Embryophyta</taxon>
        <taxon>Tracheophyta</taxon>
        <taxon>Spermatophyta</taxon>
        <taxon>Magnoliopsida</taxon>
        <taxon>eudicotyledons</taxon>
        <taxon>Gunneridae</taxon>
        <taxon>Pentapetalae</taxon>
        <taxon>asterids</taxon>
        <taxon>lamiids</taxon>
        <taxon>Lamiales</taxon>
        <taxon>Pedaliaceae</taxon>
        <taxon>Sesamum</taxon>
    </lineage>
</organism>
<evidence type="ECO:0000313" key="2">
    <source>
        <dbReference type="EMBL" id="KAL0345985.1"/>
    </source>
</evidence>
<name>A0AAW2NSX1_SESRA</name>
<accession>A0AAW2NSX1</accession>
<feature type="transmembrane region" description="Helical" evidence="1">
    <location>
        <begin position="192"/>
        <end position="222"/>
    </location>
</feature>
<dbReference type="EMBL" id="JACGWJ010000019">
    <property type="protein sequence ID" value="KAL0345985.1"/>
    <property type="molecule type" value="Genomic_DNA"/>
</dbReference>
<keyword evidence="1" id="KW-1133">Transmembrane helix</keyword>
<keyword evidence="1" id="KW-0472">Membrane</keyword>
<proteinExistence type="predicted"/>
<comment type="caution">
    <text evidence="2">The sequence shown here is derived from an EMBL/GenBank/DDBJ whole genome shotgun (WGS) entry which is preliminary data.</text>
</comment>
<reference evidence="2" key="2">
    <citation type="journal article" date="2024" name="Plant">
        <title>Genomic evolution and insights into agronomic trait innovations of Sesamum species.</title>
        <authorList>
            <person name="Miao H."/>
            <person name="Wang L."/>
            <person name="Qu L."/>
            <person name="Liu H."/>
            <person name="Sun Y."/>
            <person name="Le M."/>
            <person name="Wang Q."/>
            <person name="Wei S."/>
            <person name="Zheng Y."/>
            <person name="Lin W."/>
            <person name="Duan Y."/>
            <person name="Cao H."/>
            <person name="Xiong S."/>
            <person name="Wang X."/>
            <person name="Wei L."/>
            <person name="Li C."/>
            <person name="Ma Q."/>
            <person name="Ju M."/>
            <person name="Zhao R."/>
            <person name="Li G."/>
            <person name="Mu C."/>
            <person name="Tian Q."/>
            <person name="Mei H."/>
            <person name="Zhang T."/>
            <person name="Gao T."/>
            <person name="Zhang H."/>
        </authorList>
    </citation>
    <scope>NUCLEOTIDE SEQUENCE</scope>
    <source>
        <strain evidence="2">G02</strain>
    </source>
</reference>
<reference evidence="2" key="1">
    <citation type="submission" date="2020-06" db="EMBL/GenBank/DDBJ databases">
        <authorList>
            <person name="Li T."/>
            <person name="Hu X."/>
            <person name="Zhang T."/>
            <person name="Song X."/>
            <person name="Zhang H."/>
            <person name="Dai N."/>
            <person name="Sheng W."/>
            <person name="Hou X."/>
            <person name="Wei L."/>
        </authorList>
    </citation>
    <scope>NUCLEOTIDE SEQUENCE</scope>
    <source>
        <strain evidence="2">G02</strain>
        <tissue evidence="2">Leaf</tissue>
    </source>
</reference>
<dbReference type="PANTHER" id="PTHR33133">
    <property type="entry name" value="OS08G0107100 PROTEIN-RELATED"/>
    <property type="match status" value="1"/>
</dbReference>
<feature type="transmembrane region" description="Helical" evidence="1">
    <location>
        <begin position="243"/>
        <end position="260"/>
    </location>
</feature>
<feature type="transmembrane region" description="Helical" evidence="1">
    <location>
        <begin position="26"/>
        <end position="47"/>
    </location>
</feature>
<evidence type="ECO:0000256" key="1">
    <source>
        <dbReference type="SAM" id="Phobius"/>
    </source>
</evidence>
<dbReference type="PANTHER" id="PTHR33133:SF1">
    <property type="entry name" value="EXPRESSED PROTEIN-RELATED"/>
    <property type="match status" value="1"/>
</dbReference>
<feature type="transmembrane region" description="Helical" evidence="1">
    <location>
        <begin position="159"/>
        <end position="186"/>
    </location>
</feature>
<dbReference type="AlphaFoldDB" id="A0AAW2NSX1"/>
<feature type="transmembrane region" description="Helical" evidence="1">
    <location>
        <begin position="280"/>
        <end position="303"/>
    </location>
</feature>
<keyword evidence="1" id="KW-0812">Transmembrane</keyword>
<sequence length="330" mass="36646">MELFRSYSFFAILRESIKLLPKNGKLMAFIAIFSAVLSSCFVLLFNYSLQSLMADIFVTAQQSFMPDLSSFGTDPNSLPPSDPSSFMPTADSIMNQLRHLGDDFACLLALQTAFILVISIISFLSVVSMILVSVVSYSSKTLSLKDLLSSIWTTWTRPLITSLYVSGLAIGYFVVVAMLVVPLMMYSSRVTFWVAVLLGITASILYLYLFVAWGLAVVVSVVEEGCYGMEALGKSAALVKGQRVPGFLLNVSFNIVILVIHEAYKMILGQKGFMNTTMYALFLVSFTSFAKIFIVVAYTVLYFHCKKHHGEEMELHGSFSYQYAKLPTTQ</sequence>
<feature type="transmembrane region" description="Helical" evidence="1">
    <location>
        <begin position="113"/>
        <end position="138"/>
    </location>
</feature>
<protein>
    <recommendedName>
        <fullName evidence="3">Transmembrane protein</fullName>
    </recommendedName>
</protein>
<evidence type="ECO:0008006" key="3">
    <source>
        <dbReference type="Google" id="ProtNLM"/>
    </source>
</evidence>
<gene>
    <name evidence="2" type="ORF">Sradi_4429800</name>
</gene>